<feature type="domain" description="G-protein coupled receptors family 2 profile 2" evidence="20">
    <location>
        <begin position="149"/>
        <end position="400"/>
    </location>
</feature>
<dbReference type="CTD" id="117"/>
<dbReference type="GO" id="GO:0017046">
    <property type="term" value="F:peptide hormone binding"/>
    <property type="evidence" value="ECO:0007669"/>
    <property type="project" value="TreeGrafter"/>
</dbReference>
<dbReference type="Proteomes" id="UP000504628">
    <property type="component" value="Chromosome 10"/>
</dbReference>
<proteinExistence type="inferred from homology"/>
<feature type="transmembrane region" description="Helical" evidence="17">
    <location>
        <begin position="303"/>
        <end position="327"/>
    </location>
</feature>
<keyword evidence="6 18" id="KW-0732">Signal</keyword>
<comment type="subcellular location">
    <subcellularLocation>
        <location evidence="1">Cell membrane</location>
        <topology evidence="1">Multi-pass membrane protein</topology>
    </subcellularLocation>
</comment>
<evidence type="ECO:0000256" key="2">
    <source>
        <dbReference type="ARBA" id="ARBA00005314"/>
    </source>
</evidence>
<name>A0A6J2MMM7_9CHIR</name>
<dbReference type="PROSITE" id="PS50261">
    <property type="entry name" value="G_PROTEIN_RECEP_F2_4"/>
    <property type="match status" value="1"/>
</dbReference>
<keyword evidence="4" id="KW-0597">Phosphoprotein</keyword>
<dbReference type="InterPro" id="IPR050332">
    <property type="entry name" value="GPCR_2"/>
</dbReference>
<dbReference type="PROSITE" id="PS00650">
    <property type="entry name" value="G_PROTEIN_RECEP_F2_2"/>
    <property type="match status" value="1"/>
</dbReference>
<evidence type="ECO:0000259" key="19">
    <source>
        <dbReference type="PROSITE" id="PS50227"/>
    </source>
</evidence>
<dbReference type="AlphaFoldDB" id="A0A6J2MMM7"/>
<feature type="transmembrane region" description="Helical" evidence="17">
    <location>
        <begin position="347"/>
        <end position="367"/>
    </location>
</feature>
<feature type="transmembrane region" description="Helical" evidence="17">
    <location>
        <begin position="151"/>
        <end position="171"/>
    </location>
</feature>
<evidence type="ECO:0000256" key="9">
    <source>
        <dbReference type="ARBA" id="ARBA00023136"/>
    </source>
</evidence>
<keyword evidence="10" id="KW-1015">Disulfide bond</keyword>
<dbReference type="CDD" id="cd15987">
    <property type="entry name" value="7tmB1_PACAP-R1"/>
    <property type="match status" value="1"/>
</dbReference>
<keyword evidence="5 17" id="KW-0812">Transmembrane</keyword>
<dbReference type="SUPFAM" id="SSF81321">
    <property type="entry name" value="Family A G protein-coupled receptor-like"/>
    <property type="match status" value="1"/>
</dbReference>
<evidence type="ECO:0000313" key="22">
    <source>
        <dbReference type="Proteomes" id="UP000504628"/>
    </source>
</evidence>
<dbReference type="GO" id="GO:0008528">
    <property type="term" value="F:G protein-coupled peptide receptor activity"/>
    <property type="evidence" value="ECO:0007669"/>
    <property type="project" value="TreeGrafter"/>
</dbReference>
<dbReference type="PRINTS" id="PR01156">
    <property type="entry name" value="PACAPRECEPTR"/>
</dbReference>
<keyword evidence="22" id="KW-1185">Reference proteome</keyword>
<dbReference type="Pfam" id="PF02793">
    <property type="entry name" value="HRM"/>
    <property type="match status" value="1"/>
</dbReference>
<feature type="chain" id="PRO_5044641801" description="Pituitary adenylate cyclase-activating polypeptide type I receptor" evidence="18">
    <location>
        <begin position="17"/>
        <end position="464"/>
    </location>
</feature>
<dbReference type="PRINTS" id="PR00249">
    <property type="entry name" value="GPCRSECRETIN"/>
</dbReference>
<evidence type="ECO:0000256" key="11">
    <source>
        <dbReference type="ARBA" id="ARBA00023170"/>
    </source>
</evidence>
<keyword evidence="7 17" id="KW-1133">Transmembrane helix</keyword>
<reference evidence="21 23" key="1">
    <citation type="journal article" date="2020" name="Nature">
        <title>Six reference-quality genomes reveal evolution of bat adaptations.</title>
        <authorList>
            <person name="Jebb D."/>
            <person name="Huang Z."/>
            <person name="Pippel M."/>
            <person name="Hughes G.M."/>
            <person name="Lavrichenko K."/>
            <person name="Devanna P."/>
            <person name="Winkler S."/>
            <person name="Jermiin L.S."/>
            <person name="Skirmuntt E.C."/>
            <person name="Katzourakis A."/>
            <person name="Burkitt-Gray L."/>
            <person name="Ray D.A."/>
            <person name="Sullivan K.A.M."/>
            <person name="Roscito J.G."/>
            <person name="Kirilenko B.M."/>
            <person name="Davalos L.M."/>
            <person name="Corthals A.P."/>
            <person name="Power M.L."/>
            <person name="Jones G."/>
            <person name="Ransome R.D."/>
            <person name="Dechmann D.K.N."/>
            <person name="Locatelli A.G."/>
            <person name="Puechmaille S.J."/>
            <person name="Fedrigo O."/>
            <person name="Jarvis E.D."/>
            <person name="Hiller M."/>
            <person name="Vernes S.C."/>
            <person name="Myers E.W."/>
            <person name="Teeling E.C."/>
        </authorList>
    </citation>
    <scope>NUCLEOTIDE SEQUENCE [LARGE SCALE GENOMIC DNA]</scope>
    <source>
        <strain evidence="21">Bat1K_MPI-CBG_1</strain>
    </source>
</reference>
<dbReference type="InterPro" id="IPR000832">
    <property type="entry name" value="GPCR_2_secretin-like"/>
</dbReference>
<dbReference type="Pfam" id="PF00002">
    <property type="entry name" value="7tm_2"/>
    <property type="match status" value="1"/>
</dbReference>
<feature type="transmembrane region" description="Helical" evidence="17">
    <location>
        <begin position="262"/>
        <end position="283"/>
    </location>
</feature>
<evidence type="ECO:0000259" key="20">
    <source>
        <dbReference type="PROSITE" id="PS50261"/>
    </source>
</evidence>
<evidence type="ECO:0000256" key="16">
    <source>
        <dbReference type="ARBA" id="ARBA00072017"/>
    </source>
</evidence>
<dbReference type="InterPro" id="IPR036445">
    <property type="entry name" value="GPCR_2_extracell_dom_sf"/>
</dbReference>
<evidence type="ECO:0000256" key="8">
    <source>
        <dbReference type="ARBA" id="ARBA00023040"/>
    </source>
</evidence>
<evidence type="ECO:0000256" key="14">
    <source>
        <dbReference type="ARBA" id="ARBA00053971"/>
    </source>
</evidence>
<feature type="transmembrane region" description="Helical" evidence="17">
    <location>
        <begin position="228"/>
        <end position="250"/>
    </location>
</feature>
<reference evidence="24" key="2">
    <citation type="submission" date="2025-04" db="UniProtKB">
        <authorList>
            <consortium name="RefSeq"/>
        </authorList>
    </citation>
    <scope>IDENTIFICATION</scope>
    <source>
        <tissue evidence="24">Muscle</tissue>
    </source>
</reference>
<dbReference type="RefSeq" id="XP_028381422.1">
    <property type="nucleotide sequence ID" value="XM_028525621.2"/>
</dbReference>
<dbReference type="GO" id="GO:0004999">
    <property type="term" value="F:vasoactive intestinal polypeptide receptor activity"/>
    <property type="evidence" value="ECO:0007669"/>
    <property type="project" value="InterPro"/>
</dbReference>
<evidence type="ECO:0000256" key="18">
    <source>
        <dbReference type="SAM" id="SignalP"/>
    </source>
</evidence>
<keyword evidence="8" id="KW-0297">G-protein coupled receptor</keyword>
<dbReference type="PANTHER" id="PTHR45620">
    <property type="entry name" value="PDF RECEPTOR-LIKE PROTEIN-RELATED"/>
    <property type="match status" value="1"/>
</dbReference>
<dbReference type="FunFam" id="4.10.1240.10:FF:000008">
    <property type="entry name" value="pituitary adenylate cyclase-activating polypeptide type I receptor"/>
    <property type="match status" value="1"/>
</dbReference>
<feature type="signal peptide" evidence="18">
    <location>
        <begin position="1"/>
        <end position="16"/>
    </location>
</feature>
<dbReference type="SMART" id="SM00008">
    <property type="entry name" value="HormR"/>
    <property type="match status" value="1"/>
</dbReference>
<gene>
    <name evidence="24" type="primary">ADCYAP1R1</name>
    <name evidence="21" type="ORF">HJG60_000344</name>
</gene>
<dbReference type="PROSITE" id="PS00649">
    <property type="entry name" value="G_PROTEIN_RECEP_F2_1"/>
    <property type="match status" value="1"/>
</dbReference>
<comment type="function">
    <text evidence="14">G protein-coupled receptor activated by the neuropeptide pituitary adenylate cyclase-activating polypeptide (ADCYAP1/PACAP). Binds both PACAP27 and PACAP38 bioactive peptides. Ligand binding causes a conformation change that triggers signaling via guanine nucleotide-binding proteins (G proteins) and modulates the activity of downstream effectors. Activates cAMP-dependent pathway. May regulate the release of adrenocorticotropin, luteinizing hormone, growth hormone, prolactin, epinephrine, and catecholamine. May play a role in spermatogenesis and sperm motility. Causes smooth muscle relaxation and secretion in the gastrointestinal tract.</text>
</comment>
<feature type="domain" description="G-protein coupled receptors family 2 profile 1" evidence="19">
    <location>
        <begin position="29"/>
        <end position="134"/>
    </location>
</feature>
<dbReference type="SUPFAM" id="SSF111418">
    <property type="entry name" value="Hormone receptor domain"/>
    <property type="match status" value="1"/>
</dbReference>
<evidence type="ECO:0000256" key="12">
    <source>
        <dbReference type="ARBA" id="ARBA00023180"/>
    </source>
</evidence>
<evidence type="ECO:0000256" key="15">
    <source>
        <dbReference type="ARBA" id="ARBA00064714"/>
    </source>
</evidence>
<evidence type="ECO:0000313" key="23">
    <source>
        <dbReference type="Proteomes" id="UP000664940"/>
    </source>
</evidence>
<comment type="similarity">
    <text evidence="2">Belongs to the G-protein coupled receptor 2 family.</text>
</comment>
<keyword evidence="9 17" id="KW-0472">Membrane</keyword>
<keyword evidence="13" id="KW-0807">Transducer</keyword>
<keyword evidence="12" id="KW-0325">Glycoprotein</keyword>
<dbReference type="InterPro" id="IPR001879">
    <property type="entry name" value="GPCR_2_extracellular_dom"/>
</dbReference>
<dbReference type="FunFam" id="1.20.1070.10:FF:000022">
    <property type="entry name" value="Pituitary adenylate cyclase-activating polypeptide type I receptor"/>
    <property type="match status" value="1"/>
</dbReference>
<evidence type="ECO:0000256" key="4">
    <source>
        <dbReference type="ARBA" id="ARBA00022553"/>
    </source>
</evidence>
<dbReference type="InterPro" id="IPR002285">
    <property type="entry name" value="GPCR_2_PACAP_1_rcpt"/>
</dbReference>
<evidence type="ECO:0000256" key="17">
    <source>
        <dbReference type="SAM" id="Phobius"/>
    </source>
</evidence>
<dbReference type="GO" id="GO:0007166">
    <property type="term" value="P:cell surface receptor signaling pathway"/>
    <property type="evidence" value="ECO:0007669"/>
    <property type="project" value="InterPro"/>
</dbReference>
<accession>A0A6J2MMM7</accession>
<dbReference type="PROSITE" id="PS50227">
    <property type="entry name" value="G_PROTEIN_RECEP_F2_3"/>
    <property type="match status" value="1"/>
</dbReference>
<dbReference type="InterPro" id="IPR017983">
    <property type="entry name" value="GPCR_2_secretin-like_CS"/>
</dbReference>
<evidence type="ECO:0000256" key="13">
    <source>
        <dbReference type="ARBA" id="ARBA00023224"/>
    </source>
</evidence>
<dbReference type="GeneID" id="114507669"/>
<evidence type="ECO:0000256" key="5">
    <source>
        <dbReference type="ARBA" id="ARBA00022692"/>
    </source>
</evidence>
<evidence type="ECO:0000313" key="24">
    <source>
        <dbReference type="RefSeq" id="XP_028381422.1"/>
    </source>
</evidence>
<dbReference type="Gene3D" id="4.10.1240.10">
    <property type="entry name" value="GPCR, family 2, extracellular hormone receptor domain"/>
    <property type="match status" value="1"/>
</dbReference>
<comment type="subunit">
    <text evidence="15">Interacts with maxadilan, a vasodilator peptide from Lutzomyia longipalpis saliva; the interaction results in ADCYAP1R1 activation.</text>
</comment>
<dbReference type="EMBL" id="JABVXQ010000011">
    <property type="protein sequence ID" value="KAF6085284.1"/>
    <property type="molecule type" value="Genomic_DNA"/>
</dbReference>
<keyword evidence="3" id="KW-1003">Cell membrane</keyword>
<dbReference type="Gene3D" id="1.20.1070.10">
    <property type="entry name" value="Rhodopsin 7-helix transmembrane proteins"/>
    <property type="match status" value="1"/>
</dbReference>
<evidence type="ECO:0000313" key="21">
    <source>
        <dbReference type="EMBL" id="KAF6085284.1"/>
    </source>
</evidence>
<sequence length="464" mass="53082">MQASLAALLLLPMTTAMHFNCILKEEKAMCLQKIQREKEQLGLNDSSPGCPGIWDNITCWKHAQVGEMVFITCPKVFQIIYPDQVWETEAIGDLDFADINSLNLSGMRVIGRNCTEDGWSETFPHYFDACGFDEEYNETGDQDSYYLSVKALYTAGYSTSLVSLTTAMVILCRFRKLHCTRNFIHMNLFVSFMLRAISVFIKDWVLYEEHDSSHCFISSVECKAVMVFFHYCVVSNYFWLFIEGLYLFTLLVETFFPERRYFYWYTIIGWGTPTLCVSVWAVLRLYFDDTGCWDMNDSTALWWVIKGPVVGSIMVNFGLFVGIIFILVQKLQSPDMGGNESSIYLRLARSTLLLIPLFGIHYTVFAFSPENVSKRERLVFELGLGSFQGFVVAVLYCFLNGEVQAEIKRKWRSWKVNRYFAVDFKHRHPSLASSGVNGGTQLSILSKSSSQIRMSGLPTDNLAT</sequence>
<dbReference type="GO" id="GO:0007188">
    <property type="term" value="P:adenylate cyclase-modulating G protein-coupled receptor signaling pathway"/>
    <property type="evidence" value="ECO:0007669"/>
    <property type="project" value="TreeGrafter"/>
</dbReference>
<protein>
    <recommendedName>
        <fullName evidence="16">Pituitary adenylate cyclase-activating polypeptide type I receptor</fullName>
    </recommendedName>
</protein>
<evidence type="ECO:0000256" key="7">
    <source>
        <dbReference type="ARBA" id="ARBA00022989"/>
    </source>
</evidence>
<feature type="transmembrane region" description="Helical" evidence="17">
    <location>
        <begin position="183"/>
        <end position="201"/>
    </location>
</feature>
<evidence type="ECO:0000256" key="3">
    <source>
        <dbReference type="ARBA" id="ARBA00022475"/>
    </source>
</evidence>
<dbReference type="PANTHER" id="PTHR45620:SF12">
    <property type="entry name" value="PITUITARY ADENYLATE CYCLASE-ACTIVATING POLYPEPTIDE TYPE I RECEPTOR"/>
    <property type="match status" value="1"/>
</dbReference>
<organism evidence="22 24">
    <name type="scientific">Phyllostomus discolor</name>
    <name type="common">pale spear-nosed bat</name>
    <dbReference type="NCBI Taxonomy" id="89673"/>
    <lineage>
        <taxon>Eukaryota</taxon>
        <taxon>Metazoa</taxon>
        <taxon>Chordata</taxon>
        <taxon>Craniata</taxon>
        <taxon>Vertebrata</taxon>
        <taxon>Euteleostomi</taxon>
        <taxon>Mammalia</taxon>
        <taxon>Eutheria</taxon>
        <taxon>Laurasiatheria</taxon>
        <taxon>Chiroptera</taxon>
        <taxon>Yangochiroptera</taxon>
        <taxon>Phyllostomidae</taxon>
        <taxon>Phyllostominae</taxon>
        <taxon>Phyllostomus</taxon>
    </lineage>
</organism>
<evidence type="ECO:0000256" key="10">
    <source>
        <dbReference type="ARBA" id="ARBA00023157"/>
    </source>
</evidence>
<evidence type="ECO:0000256" key="6">
    <source>
        <dbReference type="ARBA" id="ARBA00022729"/>
    </source>
</evidence>
<dbReference type="GO" id="GO:0005886">
    <property type="term" value="C:plasma membrane"/>
    <property type="evidence" value="ECO:0007669"/>
    <property type="project" value="UniProtKB-SubCell"/>
</dbReference>
<keyword evidence="11 21" id="KW-0675">Receptor</keyword>
<evidence type="ECO:0000256" key="1">
    <source>
        <dbReference type="ARBA" id="ARBA00004651"/>
    </source>
</evidence>
<feature type="transmembrane region" description="Helical" evidence="17">
    <location>
        <begin position="379"/>
        <end position="399"/>
    </location>
</feature>
<dbReference type="InterPro" id="IPR017981">
    <property type="entry name" value="GPCR_2-like_7TM"/>
</dbReference>
<dbReference type="Proteomes" id="UP000664940">
    <property type="component" value="Unassembled WGS sequence"/>
</dbReference>